<evidence type="ECO:0000256" key="2">
    <source>
        <dbReference type="ARBA" id="ARBA00022576"/>
    </source>
</evidence>
<dbReference type="InterPro" id="IPR015424">
    <property type="entry name" value="PyrdxlP-dep_Trfase"/>
</dbReference>
<organism evidence="9">
    <name type="scientific">marine metagenome</name>
    <dbReference type="NCBI Taxonomy" id="408172"/>
    <lineage>
        <taxon>unclassified sequences</taxon>
        <taxon>metagenomes</taxon>
        <taxon>ecological metagenomes</taxon>
    </lineage>
</organism>
<dbReference type="InterPro" id="IPR015421">
    <property type="entry name" value="PyrdxlP-dep_Trfase_major"/>
</dbReference>
<evidence type="ECO:0000313" key="9">
    <source>
        <dbReference type="EMBL" id="SVA15632.1"/>
    </source>
</evidence>
<dbReference type="HAMAP" id="MF_01023">
    <property type="entry name" value="HisC_aminotrans_2"/>
    <property type="match status" value="1"/>
</dbReference>
<dbReference type="InterPro" id="IPR005861">
    <property type="entry name" value="HisP_aminotrans"/>
</dbReference>
<evidence type="ECO:0000256" key="7">
    <source>
        <dbReference type="ARBA" id="ARBA00029440"/>
    </source>
</evidence>
<feature type="domain" description="Aminotransferase class I/classII large" evidence="8">
    <location>
        <begin position="12"/>
        <end position="338"/>
    </location>
</feature>
<dbReference type="NCBIfam" id="TIGR01141">
    <property type="entry name" value="hisC"/>
    <property type="match status" value="1"/>
</dbReference>
<keyword evidence="6" id="KW-0368">Histidine biosynthesis</keyword>
<dbReference type="GO" id="GO:0000105">
    <property type="term" value="P:L-histidine biosynthetic process"/>
    <property type="evidence" value="ECO:0007669"/>
    <property type="project" value="UniProtKB-KW"/>
</dbReference>
<dbReference type="PANTHER" id="PTHR42885">
    <property type="entry name" value="HISTIDINOL-PHOSPHATE AMINOTRANSFERASE-RELATED"/>
    <property type="match status" value="1"/>
</dbReference>
<dbReference type="CDD" id="cd00609">
    <property type="entry name" value="AAT_like"/>
    <property type="match status" value="1"/>
</dbReference>
<evidence type="ECO:0000256" key="4">
    <source>
        <dbReference type="ARBA" id="ARBA00022679"/>
    </source>
</evidence>
<keyword evidence="5" id="KW-0663">Pyridoxal phosphate</keyword>
<gene>
    <name evidence="9" type="ORF">METZ01_LOCUS68486</name>
</gene>
<dbReference type="InterPro" id="IPR015422">
    <property type="entry name" value="PyrdxlP-dep_Trfase_small"/>
</dbReference>
<sequence>VGYHSPQVEVEVRLNTNESPVRPPAGFGDALADAVRGLEFNRYPDREAIDLRSALARRYSLDASQVFCANGSNEVIQTVLLAYGGAGRSAAVFEPTYAMHSQIARSTGTRVVTGRRGDDFGLSAAAVGSLVDTEQPDVLFLCSPNNPTGTIDAPEVVPTALEALGSYGGLLVVDEAYGQFTATSAVDLLDDDRALVVSRTFSKTWALAGLRLGYLMGPSWCLAELEKVVLPYHLDAVKQVAGLLALEHGQLMEERVAALVAERERVVAALRDLEVTVWPSEANFVLFRCEGSSGQDVWQGLLDRSVLVRNFSSWDGLEGCLRVTIGTDEEDDRFLAALREVLAGELSGEAPREGTGHEQDR</sequence>
<dbReference type="SUPFAM" id="SSF53383">
    <property type="entry name" value="PLP-dependent transferases"/>
    <property type="match status" value="1"/>
</dbReference>
<comment type="cofactor">
    <cofactor evidence="1">
        <name>pyridoxal 5'-phosphate</name>
        <dbReference type="ChEBI" id="CHEBI:597326"/>
    </cofactor>
</comment>
<dbReference type="Gene3D" id="3.40.640.10">
    <property type="entry name" value="Type I PLP-dependent aspartate aminotransferase-like (Major domain)"/>
    <property type="match status" value="1"/>
</dbReference>
<feature type="non-terminal residue" evidence="9">
    <location>
        <position position="1"/>
    </location>
</feature>
<dbReference type="EMBL" id="UINC01004613">
    <property type="protein sequence ID" value="SVA15632.1"/>
    <property type="molecule type" value="Genomic_DNA"/>
</dbReference>
<dbReference type="InterPro" id="IPR004839">
    <property type="entry name" value="Aminotransferase_I/II_large"/>
</dbReference>
<dbReference type="Pfam" id="PF00155">
    <property type="entry name" value="Aminotran_1_2"/>
    <property type="match status" value="1"/>
</dbReference>
<evidence type="ECO:0000256" key="6">
    <source>
        <dbReference type="ARBA" id="ARBA00023102"/>
    </source>
</evidence>
<proteinExistence type="inferred from homology"/>
<dbReference type="PANTHER" id="PTHR42885:SF2">
    <property type="entry name" value="HISTIDINOL-PHOSPHATE AMINOTRANSFERASE"/>
    <property type="match status" value="1"/>
</dbReference>
<reference evidence="9" key="1">
    <citation type="submission" date="2018-05" db="EMBL/GenBank/DDBJ databases">
        <authorList>
            <person name="Lanie J.A."/>
            <person name="Ng W.-L."/>
            <person name="Kazmierczak K.M."/>
            <person name="Andrzejewski T.M."/>
            <person name="Davidsen T.M."/>
            <person name="Wayne K.J."/>
            <person name="Tettelin H."/>
            <person name="Glass J.I."/>
            <person name="Rusch D."/>
            <person name="Podicherti R."/>
            <person name="Tsui H.-C.T."/>
            <person name="Winkler M.E."/>
        </authorList>
    </citation>
    <scope>NUCLEOTIDE SEQUENCE</scope>
</reference>
<dbReference type="Gene3D" id="3.90.1150.10">
    <property type="entry name" value="Aspartate Aminotransferase, domain 1"/>
    <property type="match status" value="1"/>
</dbReference>
<keyword evidence="4" id="KW-0808">Transferase</keyword>
<dbReference type="AlphaFoldDB" id="A0A381THM1"/>
<name>A0A381THM1_9ZZZZ</name>
<evidence type="ECO:0000256" key="5">
    <source>
        <dbReference type="ARBA" id="ARBA00022898"/>
    </source>
</evidence>
<accession>A0A381THM1</accession>
<keyword evidence="2" id="KW-0032">Aminotransferase</keyword>
<evidence type="ECO:0000256" key="3">
    <source>
        <dbReference type="ARBA" id="ARBA00022605"/>
    </source>
</evidence>
<protein>
    <recommendedName>
        <fullName evidence="8">Aminotransferase class I/classII large domain-containing protein</fullName>
    </recommendedName>
</protein>
<evidence type="ECO:0000259" key="8">
    <source>
        <dbReference type="Pfam" id="PF00155"/>
    </source>
</evidence>
<evidence type="ECO:0000256" key="1">
    <source>
        <dbReference type="ARBA" id="ARBA00001933"/>
    </source>
</evidence>
<dbReference type="GO" id="GO:0004400">
    <property type="term" value="F:histidinol-phosphate transaminase activity"/>
    <property type="evidence" value="ECO:0007669"/>
    <property type="project" value="InterPro"/>
</dbReference>
<dbReference type="GO" id="GO:0030170">
    <property type="term" value="F:pyridoxal phosphate binding"/>
    <property type="evidence" value="ECO:0007669"/>
    <property type="project" value="InterPro"/>
</dbReference>
<keyword evidence="3" id="KW-0028">Amino-acid biosynthesis</keyword>
<comment type="pathway">
    <text evidence="7">Amino-acid biosynthesis.</text>
</comment>